<keyword evidence="1" id="KW-0805">Transcription regulation</keyword>
<keyword evidence="6" id="KW-1185">Reference proteome</keyword>
<proteinExistence type="predicted"/>
<dbReference type="InterPro" id="IPR036390">
    <property type="entry name" value="WH_DNA-bd_sf"/>
</dbReference>
<dbReference type="Gene3D" id="1.10.10.10">
    <property type="entry name" value="Winged helix-like DNA-binding domain superfamily/Winged helix DNA-binding domain"/>
    <property type="match status" value="1"/>
</dbReference>
<dbReference type="Proteomes" id="UP000831963">
    <property type="component" value="Chromosome"/>
</dbReference>
<dbReference type="RefSeq" id="WP_247957431.1">
    <property type="nucleotide sequence ID" value="NZ_CP078077.1"/>
</dbReference>
<dbReference type="SMART" id="SM00347">
    <property type="entry name" value="HTH_MARR"/>
    <property type="match status" value="1"/>
</dbReference>
<dbReference type="PANTHER" id="PTHR42756:SF1">
    <property type="entry name" value="TRANSCRIPTIONAL REPRESSOR OF EMRAB OPERON"/>
    <property type="match status" value="1"/>
</dbReference>
<evidence type="ECO:0000256" key="2">
    <source>
        <dbReference type="ARBA" id="ARBA00023125"/>
    </source>
</evidence>
<dbReference type="PANTHER" id="PTHR42756">
    <property type="entry name" value="TRANSCRIPTIONAL REGULATOR, MARR"/>
    <property type="match status" value="1"/>
</dbReference>
<keyword evidence="2" id="KW-0238">DNA-binding</keyword>
<dbReference type="InterPro" id="IPR000835">
    <property type="entry name" value="HTH_MarR-typ"/>
</dbReference>
<protein>
    <submittedName>
        <fullName evidence="5">MarR family transcriptional regulator</fullName>
    </submittedName>
</protein>
<name>A0ABY4INL5_9MICO</name>
<evidence type="ECO:0000256" key="3">
    <source>
        <dbReference type="ARBA" id="ARBA00023163"/>
    </source>
</evidence>
<dbReference type="PROSITE" id="PS50995">
    <property type="entry name" value="HTH_MARR_2"/>
    <property type="match status" value="1"/>
</dbReference>
<organism evidence="5 6">
    <name type="scientific">Microbacterium galbinum</name>
    <dbReference type="NCBI Taxonomy" id="2851646"/>
    <lineage>
        <taxon>Bacteria</taxon>
        <taxon>Bacillati</taxon>
        <taxon>Actinomycetota</taxon>
        <taxon>Actinomycetes</taxon>
        <taxon>Micrococcales</taxon>
        <taxon>Microbacteriaceae</taxon>
        <taxon>Microbacterium</taxon>
    </lineage>
</organism>
<reference evidence="5 6" key="1">
    <citation type="submission" date="2021-06" db="EMBL/GenBank/DDBJ databases">
        <title>Genome-based taxonomic framework of Microbacterium strains isolated from marine environment, the description of four new species and reclassification of four preexisting species.</title>
        <authorList>
            <person name="Lee S.D."/>
            <person name="Kim S.-M."/>
            <person name="Byeon Y.-S."/>
            <person name="Yang H.L."/>
            <person name="Kim I.S."/>
        </authorList>
    </citation>
    <scope>NUCLEOTIDE SEQUENCE [LARGE SCALE GENOMIC DNA]</scope>
    <source>
        <strain evidence="5 6">SSW1-36</strain>
    </source>
</reference>
<feature type="domain" description="HTH marR-type" evidence="4">
    <location>
        <begin position="22"/>
        <end position="158"/>
    </location>
</feature>
<dbReference type="InterPro" id="IPR036388">
    <property type="entry name" value="WH-like_DNA-bd_sf"/>
</dbReference>
<accession>A0ABY4INL5</accession>
<gene>
    <name evidence="5" type="ORF">KV396_07755</name>
</gene>
<sequence length="188" mass="21210">MESSEEFTRSGYWYPDTESASTVDVLNLLRRYRSAETAMRARTRASMRMNETDLVALRFLLREQRAGRIVRSIDIARMLDISTASTTTLIDRLEKGGHVRREAHPTDRRAGIVVPTVSSDDEVRHTLGAMHRRMLSLVDEMSDKERAVVTRFLAGMTSAIEEASDLDQELRDVIRDHEEAQGEGGAGD</sequence>
<dbReference type="Pfam" id="PF01047">
    <property type="entry name" value="MarR"/>
    <property type="match status" value="1"/>
</dbReference>
<dbReference type="EMBL" id="CP078077">
    <property type="protein sequence ID" value="UPL14372.1"/>
    <property type="molecule type" value="Genomic_DNA"/>
</dbReference>
<dbReference type="SUPFAM" id="SSF46785">
    <property type="entry name" value="Winged helix' DNA-binding domain"/>
    <property type="match status" value="1"/>
</dbReference>
<evidence type="ECO:0000256" key="1">
    <source>
        <dbReference type="ARBA" id="ARBA00023015"/>
    </source>
</evidence>
<evidence type="ECO:0000313" key="6">
    <source>
        <dbReference type="Proteomes" id="UP000831963"/>
    </source>
</evidence>
<evidence type="ECO:0000313" key="5">
    <source>
        <dbReference type="EMBL" id="UPL14372.1"/>
    </source>
</evidence>
<evidence type="ECO:0000259" key="4">
    <source>
        <dbReference type="PROSITE" id="PS50995"/>
    </source>
</evidence>
<keyword evidence="3" id="KW-0804">Transcription</keyword>